<name>A0A0B2VIG5_TOXCA</name>
<organism evidence="1 2">
    <name type="scientific">Toxocara canis</name>
    <name type="common">Canine roundworm</name>
    <dbReference type="NCBI Taxonomy" id="6265"/>
    <lineage>
        <taxon>Eukaryota</taxon>
        <taxon>Metazoa</taxon>
        <taxon>Ecdysozoa</taxon>
        <taxon>Nematoda</taxon>
        <taxon>Chromadorea</taxon>
        <taxon>Rhabditida</taxon>
        <taxon>Spirurina</taxon>
        <taxon>Ascaridomorpha</taxon>
        <taxon>Ascaridoidea</taxon>
        <taxon>Toxocaridae</taxon>
        <taxon>Toxocara</taxon>
    </lineage>
</organism>
<reference evidence="1 2" key="1">
    <citation type="submission" date="2014-11" db="EMBL/GenBank/DDBJ databases">
        <title>Genetic blueprint of the zoonotic pathogen Toxocara canis.</title>
        <authorList>
            <person name="Zhu X.-Q."/>
            <person name="Korhonen P.K."/>
            <person name="Cai H."/>
            <person name="Young N.D."/>
            <person name="Nejsum P."/>
            <person name="von Samson-Himmelstjerna G."/>
            <person name="Boag P.R."/>
            <person name="Tan P."/>
            <person name="Li Q."/>
            <person name="Min J."/>
            <person name="Yang Y."/>
            <person name="Wang X."/>
            <person name="Fang X."/>
            <person name="Hall R.S."/>
            <person name="Hofmann A."/>
            <person name="Sternberg P.W."/>
            <person name="Jex A.R."/>
            <person name="Gasser R.B."/>
        </authorList>
    </citation>
    <scope>NUCLEOTIDE SEQUENCE [LARGE SCALE GENOMIC DNA]</scope>
    <source>
        <strain evidence="1">PN_DK_2014</strain>
    </source>
</reference>
<sequence>MRCEEMCSSFKDVISWAPSRISHLLQLWMYENKRKCAKWNSRPRIISCAYFPFFSIFLPLTSYTREMDEPETALQQGRSRSLSHPVWQFYEVVQRSYKCPRCGGHKL</sequence>
<evidence type="ECO:0000313" key="1">
    <source>
        <dbReference type="EMBL" id="KHN83281.1"/>
    </source>
</evidence>
<protein>
    <submittedName>
        <fullName evidence="1">Uncharacterized protein</fullName>
    </submittedName>
</protein>
<dbReference type="AlphaFoldDB" id="A0A0B2VIG5"/>
<keyword evidence="2" id="KW-1185">Reference proteome</keyword>
<proteinExistence type="predicted"/>
<gene>
    <name evidence="1" type="ORF">Tcan_13464</name>
</gene>
<evidence type="ECO:0000313" key="2">
    <source>
        <dbReference type="Proteomes" id="UP000031036"/>
    </source>
</evidence>
<dbReference type="EMBL" id="JPKZ01001202">
    <property type="protein sequence ID" value="KHN83281.1"/>
    <property type="molecule type" value="Genomic_DNA"/>
</dbReference>
<comment type="caution">
    <text evidence="1">The sequence shown here is derived from an EMBL/GenBank/DDBJ whole genome shotgun (WGS) entry which is preliminary data.</text>
</comment>
<accession>A0A0B2VIG5</accession>
<dbReference type="Proteomes" id="UP000031036">
    <property type="component" value="Unassembled WGS sequence"/>
</dbReference>